<dbReference type="AlphaFoldDB" id="Q2LU91"/>
<organism evidence="7 8">
    <name type="scientific">Syntrophus aciditrophicus (strain SB)</name>
    <dbReference type="NCBI Taxonomy" id="56780"/>
    <lineage>
        <taxon>Bacteria</taxon>
        <taxon>Pseudomonadati</taxon>
        <taxon>Thermodesulfobacteriota</taxon>
        <taxon>Syntrophia</taxon>
        <taxon>Syntrophales</taxon>
        <taxon>Syntrophaceae</taxon>
        <taxon>Syntrophus</taxon>
    </lineage>
</organism>
<keyword evidence="7" id="KW-0670">Pyruvate</keyword>
<dbReference type="GO" id="GO:0046872">
    <property type="term" value="F:metal ion binding"/>
    <property type="evidence" value="ECO:0007669"/>
    <property type="project" value="UniProtKB-KW"/>
</dbReference>
<feature type="binding site" evidence="5">
    <location>
        <position position="79"/>
    </location>
    <ligand>
        <name>[4Fe-4S] cluster</name>
        <dbReference type="ChEBI" id="CHEBI:49883"/>
        <note>4Fe-4S-S-AdoMet</note>
    </ligand>
</feature>
<dbReference type="InterPro" id="IPR016431">
    <property type="entry name" value="Pyrv-formate_lyase-activ_prd"/>
</dbReference>
<dbReference type="HOGENOM" id="CLU_062674_0_1_7"/>
<gene>
    <name evidence="7" type="ORF">SYN_01999</name>
</gene>
<keyword evidence="7" id="KW-0560">Oxidoreductase</keyword>
<evidence type="ECO:0000313" key="8">
    <source>
        <dbReference type="Proteomes" id="UP000001933"/>
    </source>
</evidence>
<dbReference type="KEGG" id="sat:SYN_01999"/>
<name>Q2LU91_SYNAS</name>
<evidence type="ECO:0000256" key="4">
    <source>
        <dbReference type="ARBA" id="ARBA00023014"/>
    </source>
</evidence>
<dbReference type="PIRSF" id="PIRSF004869">
    <property type="entry name" value="PflX_prd"/>
    <property type="match status" value="1"/>
</dbReference>
<dbReference type="EC" id="1.97.1.4" evidence="7"/>
<dbReference type="SFLD" id="SFLDG01099">
    <property type="entry name" value="Uncharacterised_Radical_SAM_Su"/>
    <property type="match status" value="1"/>
</dbReference>
<dbReference type="InterPro" id="IPR058240">
    <property type="entry name" value="rSAM_sf"/>
</dbReference>
<dbReference type="SFLD" id="SFLDS00029">
    <property type="entry name" value="Radical_SAM"/>
    <property type="match status" value="1"/>
</dbReference>
<proteinExistence type="predicted"/>
<evidence type="ECO:0000256" key="3">
    <source>
        <dbReference type="ARBA" id="ARBA00023004"/>
    </source>
</evidence>
<dbReference type="Gene3D" id="3.20.20.70">
    <property type="entry name" value="Aldolase class I"/>
    <property type="match status" value="1"/>
</dbReference>
<evidence type="ECO:0000259" key="6">
    <source>
        <dbReference type="Pfam" id="PF04055"/>
    </source>
</evidence>
<dbReference type="InterPro" id="IPR013785">
    <property type="entry name" value="Aldolase_TIM"/>
</dbReference>
<comment type="cofactor">
    <cofactor evidence="5">
        <name>[4Fe-4S] cluster</name>
        <dbReference type="ChEBI" id="CHEBI:49883"/>
    </cofactor>
    <text evidence="5">Binds 1 [4Fe-4S] cluster. The cluster is coordinated with 3 cysteines and an exchangeable S-adenosyl-L-methionine.</text>
</comment>
<sequence length="314" mass="35478">MPGKMKLKEKIARLEKILECCTLCPRHCRVDRTRMQMGFCHLLDSAVVDCAMPHFGEEPPISGTSGSGTIFFSSCNLRCRYCQNFQISHHVRGKTLDAAALAQIMLSLQEQGCHSIEPVTPTPHLPVLIDALRIAREKGLHLPLVYNCGGYENPEVIRLLEGIVDIYLPDFKYGSDAGAFYFSGIKDYVMHAVGSLREMVRQTGDTLSPDQGIARRGIIIRHLVLPGQTENSFAVLDLIKRHLSTAVPLSIMSQYTPIPAMKDFPPLDRRITAEEYEKVMDYAFHLGFEHFFVQEVNDRNLSPDFNRDAPFDWH</sequence>
<dbReference type="PANTHER" id="PTHR43075">
    <property type="entry name" value="FORMATE LYASE ACTIVATING ENZYME, PUTATIVE (AFU_ORTHOLOGUE AFUA_2G15630)-RELATED"/>
    <property type="match status" value="1"/>
</dbReference>
<dbReference type="EMBL" id="CP000252">
    <property type="protein sequence ID" value="ABC77652.1"/>
    <property type="molecule type" value="Genomic_DNA"/>
</dbReference>
<keyword evidence="2 5" id="KW-0479">Metal-binding</keyword>
<keyword evidence="3 5" id="KW-0408">Iron</keyword>
<keyword evidence="8" id="KW-1185">Reference proteome</keyword>
<feature type="binding site" evidence="5">
    <location>
        <position position="82"/>
    </location>
    <ligand>
        <name>[4Fe-4S] cluster</name>
        <dbReference type="ChEBI" id="CHEBI:49883"/>
        <note>4Fe-4S-S-AdoMet</note>
    </ligand>
</feature>
<evidence type="ECO:0000313" key="7">
    <source>
        <dbReference type="EMBL" id="ABC77652.1"/>
    </source>
</evidence>
<dbReference type="GO" id="GO:0051536">
    <property type="term" value="F:iron-sulfur cluster binding"/>
    <property type="evidence" value="ECO:0007669"/>
    <property type="project" value="UniProtKB-KW"/>
</dbReference>
<evidence type="ECO:0000256" key="5">
    <source>
        <dbReference type="PIRSR" id="PIRSR004869-50"/>
    </source>
</evidence>
<dbReference type="PANTHER" id="PTHR43075:SF1">
    <property type="entry name" value="FORMATE LYASE ACTIVATING ENZYME, PUTATIVE (AFU_ORTHOLOGUE AFUA_2G15630)-RELATED"/>
    <property type="match status" value="1"/>
</dbReference>
<feature type="domain" description="Radical SAM core" evidence="6">
    <location>
        <begin position="70"/>
        <end position="232"/>
    </location>
</feature>
<protein>
    <submittedName>
        <fullName evidence="7">Pyruvate formate-lyase activating enzyme</fullName>
        <ecNumber evidence="7">1.97.1.4</ecNumber>
    </submittedName>
</protein>
<dbReference type="InterPro" id="IPR040085">
    <property type="entry name" value="MJ0674-like"/>
</dbReference>
<evidence type="ECO:0000256" key="2">
    <source>
        <dbReference type="ARBA" id="ARBA00022723"/>
    </source>
</evidence>
<keyword evidence="1 5" id="KW-0949">S-adenosyl-L-methionine</keyword>
<dbReference type="Proteomes" id="UP000001933">
    <property type="component" value="Chromosome"/>
</dbReference>
<dbReference type="SUPFAM" id="SSF102114">
    <property type="entry name" value="Radical SAM enzymes"/>
    <property type="match status" value="1"/>
</dbReference>
<accession>Q2LU91</accession>
<dbReference type="InParanoid" id="Q2LU91"/>
<feature type="binding site" evidence="5">
    <location>
        <position position="75"/>
    </location>
    <ligand>
        <name>[4Fe-4S] cluster</name>
        <dbReference type="ChEBI" id="CHEBI:49883"/>
        <note>4Fe-4S-S-AdoMet</note>
    </ligand>
</feature>
<evidence type="ECO:0000256" key="1">
    <source>
        <dbReference type="ARBA" id="ARBA00022691"/>
    </source>
</evidence>
<dbReference type="STRING" id="56780.SYN_01999"/>
<dbReference type="eggNOG" id="COG1313">
    <property type="taxonomic scope" value="Bacteria"/>
</dbReference>
<keyword evidence="4 5" id="KW-0411">Iron-sulfur</keyword>
<dbReference type="GO" id="GO:0043365">
    <property type="term" value="F:[formate-C-acetyltransferase]-activating enzyme activity"/>
    <property type="evidence" value="ECO:0007669"/>
    <property type="project" value="UniProtKB-EC"/>
</dbReference>
<dbReference type="InterPro" id="IPR007197">
    <property type="entry name" value="rSAM"/>
</dbReference>
<dbReference type="Pfam" id="PF04055">
    <property type="entry name" value="Radical_SAM"/>
    <property type="match status" value="1"/>
</dbReference>
<reference evidence="7 8" key="1">
    <citation type="journal article" date="2007" name="Proc. Natl. Acad. Sci. U.S.A.">
        <title>The genome of Syntrophus aciditrophicus: life at the thermodynamic limit of microbial growth.</title>
        <authorList>
            <person name="McInerney M.J."/>
            <person name="Rohlin L."/>
            <person name="Mouttaki H."/>
            <person name="Kim U."/>
            <person name="Krupp R.S."/>
            <person name="Rios-Hernandez L."/>
            <person name="Sieber J."/>
            <person name="Struchtemeyer C.G."/>
            <person name="Bhattacharyya A."/>
            <person name="Campbell J.W."/>
            <person name="Gunsalus R.P."/>
        </authorList>
    </citation>
    <scope>NUCLEOTIDE SEQUENCE [LARGE SCALE GENOMIC DNA]</scope>
    <source>
        <strain evidence="7 8">SB</strain>
    </source>
</reference>